<feature type="chain" id="PRO_5009184187" description="Cytochrome c domain-containing protein" evidence="5">
    <location>
        <begin position="23"/>
        <end position="132"/>
    </location>
</feature>
<dbReference type="EMBL" id="MCGG01000008">
    <property type="protein sequence ID" value="OEJ69356.1"/>
    <property type="molecule type" value="Genomic_DNA"/>
</dbReference>
<dbReference type="GO" id="GO:0009055">
    <property type="term" value="F:electron transfer activity"/>
    <property type="evidence" value="ECO:0007669"/>
    <property type="project" value="InterPro"/>
</dbReference>
<evidence type="ECO:0000256" key="3">
    <source>
        <dbReference type="ARBA" id="ARBA00023004"/>
    </source>
</evidence>
<dbReference type="GO" id="GO:0046872">
    <property type="term" value="F:metal ion binding"/>
    <property type="evidence" value="ECO:0007669"/>
    <property type="project" value="UniProtKB-KW"/>
</dbReference>
<dbReference type="SUPFAM" id="SSF46626">
    <property type="entry name" value="Cytochrome c"/>
    <property type="match status" value="1"/>
</dbReference>
<evidence type="ECO:0000256" key="4">
    <source>
        <dbReference type="PROSITE-ProRule" id="PRU00433"/>
    </source>
</evidence>
<name>A0A1E5QBE6_9PROT</name>
<keyword evidence="8" id="KW-1185">Reference proteome</keyword>
<organism evidence="7 8">
    <name type="scientific">Magnetovibrio blakemorei</name>
    <dbReference type="NCBI Taxonomy" id="28181"/>
    <lineage>
        <taxon>Bacteria</taxon>
        <taxon>Pseudomonadati</taxon>
        <taxon>Pseudomonadota</taxon>
        <taxon>Alphaproteobacteria</taxon>
        <taxon>Rhodospirillales</taxon>
        <taxon>Magnetovibrionaceae</taxon>
        <taxon>Magnetovibrio</taxon>
    </lineage>
</organism>
<gene>
    <name evidence="7" type="ORF">BEN30_03590</name>
</gene>
<dbReference type="PROSITE" id="PS51007">
    <property type="entry name" value="CYTC"/>
    <property type="match status" value="1"/>
</dbReference>
<dbReference type="AlphaFoldDB" id="A0A1E5QBE6"/>
<dbReference type="GO" id="GO:0020037">
    <property type="term" value="F:heme binding"/>
    <property type="evidence" value="ECO:0007669"/>
    <property type="project" value="InterPro"/>
</dbReference>
<evidence type="ECO:0000256" key="1">
    <source>
        <dbReference type="ARBA" id="ARBA00022617"/>
    </source>
</evidence>
<proteinExistence type="predicted"/>
<keyword evidence="2 4" id="KW-0479">Metal-binding</keyword>
<reference evidence="8" key="1">
    <citation type="submission" date="2016-07" db="EMBL/GenBank/DDBJ databases">
        <authorList>
            <person name="Florea S."/>
            <person name="Webb J.S."/>
            <person name="Jaromczyk J."/>
            <person name="Schardl C.L."/>
        </authorList>
    </citation>
    <scope>NUCLEOTIDE SEQUENCE [LARGE SCALE GENOMIC DNA]</scope>
    <source>
        <strain evidence="8">MV-1</strain>
    </source>
</reference>
<sequence>MFLTTVALATVISATVSAPAFAGPREDIIAGFMAQGAGPADLANGKHMYDTTFATGKPDTPKCTTCHGATPQEGGQTRTGKAIEPMAVSKTPARFTDQAKVDKWFLRNCSGVIGRECTAQEKVDFISYLASQ</sequence>
<dbReference type="InterPro" id="IPR036909">
    <property type="entry name" value="Cyt_c-like_dom_sf"/>
</dbReference>
<dbReference type="Proteomes" id="UP000095347">
    <property type="component" value="Unassembled WGS sequence"/>
</dbReference>
<dbReference type="STRING" id="28181.BEN30_03590"/>
<keyword evidence="5" id="KW-0732">Signal</keyword>
<dbReference type="Pfam" id="PF09086">
    <property type="entry name" value="DUF1924"/>
    <property type="match status" value="1"/>
</dbReference>
<evidence type="ECO:0000313" key="8">
    <source>
        <dbReference type="Proteomes" id="UP000095347"/>
    </source>
</evidence>
<feature type="domain" description="Cytochrome c" evidence="6">
    <location>
        <begin position="40"/>
        <end position="132"/>
    </location>
</feature>
<dbReference type="InterPro" id="IPR015170">
    <property type="entry name" value="DUF1924_SHP"/>
</dbReference>
<evidence type="ECO:0000256" key="5">
    <source>
        <dbReference type="SAM" id="SignalP"/>
    </source>
</evidence>
<dbReference type="InterPro" id="IPR009056">
    <property type="entry name" value="Cyt_c-like_dom"/>
</dbReference>
<feature type="signal peptide" evidence="5">
    <location>
        <begin position="1"/>
        <end position="22"/>
    </location>
</feature>
<protein>
    <recommendedName>
        <fullName evidence="6">Cytochrome c domain-containing protein</fullName>
    </recommendedName>
</protein>
<evidence type="ECO:0000259" key="6">
    <source>
        <dbReference type="PROSITE" id="PS51007"/>
    </source>
</evidence>
<evidence type="ECO:0000256" key="2">
    <source>
        <dbReference type="ARBA" id="ARBA00022723"/>
    </source>
</evidence>
<comment type="caution">
    <text evidence="7">The sequence shown here is derived from an EMBL/GenBank/DDBJ whole genome shotgun (WGS) entry which is preliminary data.</text>
</comment>
<keyword evidence="1 4" id="KW-0349">Heme</keyword>
<keyword evidence="3 4" id="KW-0408">Iron</keyword>
<accession>A0A1E5QBE6</accession>
<dbReference type="Gene3D" id="1.10.760.10">
    <property type="entry name" value="Cytochrome c-like domain"/>
    <property type="match status" value="1"/>
</dbReference>
<evidence type="ECO:0000313" key="7">
    <source>
        <dbReference type="EMBL" id="OEJ69356.1"/>
    </source>
</evidence>